<dbReference type="Pfam" id="PF03476">
    <property type="entry name" value="MOSC_N"/>
    <property type="match status" value="1"/>
</dbReference>
<dbReference type="AlphaFoldDB" id="A0A7R9EIL1"/>
<dbReference type="PANTHER" id="PTHR14237">
    <property type="entry name" value="MOLYBDOPTERIN COFACTOR SULFURASE MOSC"/>
    <property type="match status" value="1"/>
</dbReference>
<organism evidence="2">
    <name type="scientific">Timema monikensis</name>
    <dbReference type="NCBI Taxonomy" id="170555"/>
    <lineage>
        <taxon>Eukaryota</taxon>
        <taxon>Metazoa</taxon>
        <taxon>Ecdysozoa</taxon>
        <taxon>Arthropoda</taxon>
        <taxon>Hexapoda</taxon>
        <taxon>Insecta</taxon>
        <taxon>Pterygota</taxon>
        <taxon>Neoptera</taxon>
        <taxon>Polyneoptera</taxon>
        <taxon>Phasmatodea</taxon>
        <taxon>Timematodea</taxon>
        <taxon>Timematoidea</taxon>
        <taxon>Timematidae</taxon>
        <taxon>Timema</taxon>
    </lineage>
</organism>
<feature type="domain" description="MOSC" evidence="1">
    <location>
        <begin position="343"/>
        <end position="446"/>
    </location>
</feature>
<dbReference type="InterPro" id="IPR011037">
    <property type="entry name" value="Pyrv_Knase-like_insert_dom_sf"/>
</dbReference>
<dbReference type="GO" id="GO:0030170">
    <property type="term" value="F:pyridoxal phosphate binding"/>
    <property type="evidence" value="ECO:0007669"/>
    <property type="project" value="InterPro"/>
</dbReference>
<dbReference type="PROSITE" id="PS51340">
    <property type="entry name" value="MOSC"/>
    <property type="match status" value="1"/>
</dbReference>
<dbReference type="EMBL" id="OB796606">
    <property type="protein sequence ID" value="CAD7433608.1"/>
    <property type="molecule type" value="Genomic_DNA"/>
</dbReference>
<dbReference type="SUPFAM" id="SSF141673">
    <property type="entry name" value="MOSC N-terminal domain-like"/>
    <property type="match status" value="1"/>
</dbReference>
<dbReference type="GO" id="GO:0003824">
    <property type="term" value="F:catalytic activity"/>
    <property type="evidence" value="ECO:0007669"/>
    <property type="project" value="InterPro"/>
</dbReference>
<evidence type="ECO:0000259" key="1">
    <source>
        <dbReference type="PROSITE" id="PS51340"/>
    </source>
</evidence>
<accession>A0A7R9EIL1</accession>
<dbReference type="GO" id="GO:0030151">
    <property type="term" value="F:molybdenum ion binding"/>
    <property type="evidence" value="ECO:0007669"/>
    <property type="project" value="InterPro"/>
</dbReference>
<proteinExistence type="predicted"/>
<sequence length="446" mass="50179">MSTHPATSLALWVTLASTALTAALVARWYGRWKNNRPPVKWRRVGELLELTLYPLKSGRGIDLGEADCAELGLRTTDKKPLVLRDSPGYTTTCLTSHNRRECTMLCRFFLAYNASSGEFVTARGHPKMVLIQVVPREDGDVTFLAPGMSELRVRLPTEGSAVEKRECTRMKPDLILSVSRRTKWWAHLILFVSVGKKRNTGLQQNRLQRREPIAFYHRLRNCYPSIFILELGSANVTSKNRAEYLCSVGRPRSAVQFSCMHVVTSKATAYALDPEQSSLQALGNIIYSTLEELSIRPDELLNTAKTRNGVDVGQVTRKTRFGIKIHHLYFLYTAANRSYLLLVWCEEAALQSSSGHPKFGAYSDLTSFMLMAESSVTDLRSKLPSHLQDITNKRFRPNLVVGGSDPYQEDTWDWVKIGDSVIFKKCKPCTRCVMTTIDPETGSYGA</sequence>
<dbReference type="InterPro" id="IPR005303">
    <property type="entry name" value="MOCOS_middle"/>
</dbReference>
<dbReference type="InterPro" id="IPR005302">
    <property type="entry name" value="MoCF_Sase_C"/>
</dbReference>
<protein>
    <recommendedName>
        <fullName evidence="1">MOSC domain-containing protein</fullName>
    </recommendedName>
</protein>
<gene>
    <name evidence="2" type="ORF">TMSB3V08_LOCUS10278</name>
</gene>
<reference evidence="2" key="1">
    <citation type="submission" date="2020-11" db="EMBL/GenBank/DDBJ databases">
        <authorList>
            <person name="Tran Van P."/>
        </authorList>
    </citation>
    <scope>NUCLEOTIDE SEQUENCE</scope>
</reference>
<dbReference type="SUPFAM" id="SSF50800">
    <property type="entry name" value="PK beta-barrel domain-like"/>
    <property type="match status" value="1"/>
</dbReference>
<name>A0A7R9EIL1_9NEOP</name>
<evidence type="ECO:0000313" key="2">
    <source>
        <dbReference type="EMBL" id="CAD7433608.1"/>
    </source>
</evidence>
<dbReference type="Pfam" id="PF03473">
    <property type="entry name" value="MOSC"/>
    <property type="match status" value="1"/>
</dbReference>
<dbReference type="PANTHER" id="PTHR14237:SF19">
    <property type="entry name" value="MITOCHONDRIAL AMIDOXIME REDUCING COMPONENT 1"/>
    <property type="match status" value="1"/>
</dbReference>